<sequence length="261" mass="29576">MPVLMIELEDSHRNFLTNKINPPSLGSCVLTLWRDRDRRTRISTPRRAPRCTRRSTRASDSPYCSETYNLSTMAAKFIIFFAIFALSQASVVRRDAPAPTSSFLQDFEKRVADFQKTFSEHFQAVTNSKNVQDVNKALKDGSDEVSKQLSTLSSSIQSALTDANGKAKETLEQMQQNVQKTAEELKRTHPDVEKNANELRNKIQTAVQSTLQESQKYFKEVATNLEQSNEKLAPKIKEAFEEFVKQAEAVQKKVHDAATKQ</sequence>
<dbReference type="OrthoDB" id="8115237at2759"/>
<dbReference type="CDD" id="cd13769">
    <property type="entry name" value="ApoLp-III_like"/>
    <property type="match status" value="1"/>
</dbReference>
<feature type="coiled-coil region" evidence="1">
    <location>
        <begin position="164"/>
        <end position="202"/>
    </location>
</feature>
<dbReference type="SUPFAM" id="SSF47857">
    <property type="entry name" value="Apolipophorin-III"/>
    <property type="match status" value="1"/>
</dbReference>
<dbReference type="Proteomes" id="UP000494106">
    <property type="component" value="Unassembled WGS sequence"/>
</dbReference>
<comment type="caution">
    <text evidence="2">The sequence shown here is derived from an EMBL/GenBank/DDBJ whole genome shotgun (WGS) entry which is preliminary data.</text>
</comment>
<dbReference type="InterPro" id="IPR010009">
    <property type="entry name" value="ApoLp-III"/>
</dbReference>
<dbReference type="GO" id="GO:0008289">
    <property type="term" value="F:lipid binding"/>
    <property type="evidence" value="ECO:0007669"/>
    <property type="project" value="InterPro"/>
</dbReference>
<protein>
    <recommendedName>
        <fullName evidence="4">Apolipophorin-III</fullName>
    </recommendedName>
</protein>
<dbReference type="GO" id="GO:0005576">
    <property type="term" value="C:extracellular region"/>
    <property type="evidence" value="ECO:0007669"/>
    <property type="project" value="InterPro"/>
</dbReference>
<dbReference type="Pfam" id="PF07464">
    <property type="entry name" value="ApoLp-III"/>
    <property type="match status" value="1"/>
</dbReference>
<evidence type="ECO:0000313" key="2">
    <source>
        <dbReference type="EMBL" id="CAB3255612.1"/>
    </source>
</evidence>
<dbReference type="Gene3D" id="1.20.120.20">
    <property type="entry name" value="Apolipoprotein"/>
    <property type="match status" value="1"/>
</dbReference>
<name>A0A8S1B7E7_ARCPL</name>
<dbReference type="EMBL" id="CADEBC010000576">
    <property type="protein sequence ID" value="CAB3255612.1"/>
    <property type="molecule type" value="Genomic_DNA"/>
</dbReference>
<dbReference type="AlphaFoldDB" id="A0A8S1B7E7"/>
<reference evidence="2 3" key="1">
    <citation type="submission" date="2020-04" db="EMBL/GenBank/DDBJ databases">
        <authorList>
            <person name="Wallbank WR R."/>
            <person name="Pardo Diaz C."/>
            <person name="Kozak K."/>
            <person name="Martin S."/>
            <person name="Jiggins C."/>
            <person name="Moest M."/>
            <person name="Warren A I."/>
            <person name="Byers J.R.P. K."/>
            <person name="Montejo-Kovacevich G."/>
            <person name="Yen C E."/>
        </authorList>
    </citation>
    <scope>NUCLEOTIDE SEQUENCE [LARGE SCALE GENOMIC DNA]</scope>
</reference>
<organism evidence="2 3">
    <name type="scientific">Arctia plantaginis</name>
    <name type="common">Wood tiger moth</name>
    <name type="synonym">Phalaena plantaginis</name>
    <dbReference type="NCBI Taxonomy" id="874455"/>
    <lineage>
        <taxon>Eukaryota</taxon>
        <taxon>Metazoa</taxon>
        <taxon>Ecdysozoa</taxon>
        <taxon>Arthropoda</taxon>
        <taxon>Hexapoda</taxon>
        <taxon>Insecta</taxon>
        <taxon>Pterygota</taxon>
        <taxon>Neoptera</taxon>
        <taxon>Endopterygota</taxon>
        <taxon>Lepidoptera</taxon>
        <taxon>Glossata</taxon>
        <taxon>Ditrysia</taxon>
        <taxon>Noctuoidea</taxon>
        <taxon>Erebidae</taxon>
        <taxon>Arctiinae</taxon>
        <taxon>Arctia</taxon>
    </lineage>
</organism>
<evidence type="ECO:0000313" key="3">
    <source>
        <dbReference type="Proteomes" id="UP000494106"/>
    </source>
</evidence>
<evidence type="ECO:0000256" key="1">
    <source>
        <dbReference type="SAM" id="Coils"/>
    </source>
</evidence>
<dbReference type="GO" id="GO:0006869">
    <property type="term" value="P:lipid transport"/>
    <property type="evidence" value="ECO:0007669"/>
    <property type="project" value="InterPro"/>
</dbReference>
<gene>
    <name evidence="2" type="ORF">APLA_LOCUS14988</name>
</gene>
<evidence type="ECO:0008006" key="4">
    <source>
        <dbReference type="Google" id="ProtNLM"/>
    </source>
</evidence>
<proteinExistence type="predicted"/>
<keyword evidence="1" id="KW-0175">Coiled coil</keyword>
<keyword evidence="3" id="KW-1185">Reference proteome</keyword>
<accession>A0A8S1B7E7</accession>